<evidence type="ECO:0000313" key="2">
    <source>
        <dbReference type="EMBL" id="ESQ50112.1"/>
    </source>
</evidence>
<dbReference type="KEGG" id="eus:EUTSA_v100021781m"/>
<keyword evidence="3" id="KW-1185">Reference proteome</keyword>
<dbReference type="Proteomes" id="UP000030689">
    <property type="component" value="Unassembled WGS sequence"/>
</dbReference>
<feature type="non-terminal residue" evidence="2">
    <location>
        <position position="1"/>
    </location>
</feature>
<name>V4M594_EUTSA</name>
<accession>V4M594</accession>
<dbReference type="EMBL" id="KI517398">
    <property type="protein sequence ID" value="ESQ50112.1"/>
    <property type="molecule type" value="Genomic_DNA"/>
</dbReference>
<evidence type="ECO:0000313" key="3">
    <source>
        <dbReference type="Proteomes" id="UP000030689"/>
    </source>
</evidence>
<sequence length="95" mass="10509">ASPRSLQRQLCGGDYHRRISSDSLTRGEMLMKVDLPGELDDDQEKYNSSSSSSPIEPSSRFRLSNSISVATETVDVTAEIAMVMRFLELRGDLVA</sequence>
<reference evidence="2 3" key="1">
    <citation type="journal article" date="2013" name="Front. Plant Sci.">
        <title>The Reference Genome of the Halophytic Plant Eutrema salsugineum.</title>
        <authorList>
            <person name="Yang R."/>
            <person name="Jarvis D.E."/>
            <person name="Chen H."/>
            <person name="Beilstein M.A."/>
            <person name="Grimwood J."/>
            <person name="Jenkins J."/>
            <person name="Shu S."/>
            <person name="Prochnik S."/>
            <person name="Xin M."/>
            <person name="Ma C."/>
            <person name="Schmutz J."/>
            <person name="Wing R.A."/>
            <person name="Mitchell-Olds T."/>
            <person name="Schumaker K.S."/>
            <person name="Wang X."/>
        </authorList>
    </citation>
    <scope>NUCLEOTIDE SEQUENCE [LARGE SCALE GENOMIC DNA]</scope>
</reference>
<feature type="region of interest" description="Disordered" evidence="1">
    <location>
        <begin position="34"/>
        <end position="61"/>
    </location>
</feature>
<gene>
    <name evidence="2" type="ORF">EUTSA_v100021781mg</name>
</gene>
<dbReference type="Gramene" id="ESQ50112">
    <property type="protein sequence ID" value="ESQ50112"/>
    <property type="gene ID" value="EUTSA_v100021781mg"/>
</dbReference>
<dbReference type="AlphaFoldDB" id="V4M594"/>
<organism evidence="2 3">
    <name type="scientific">Eutrema salsugineum</name>
    <name type="common">Saltwater cress</name>
    <name type="synonym">Sisymbrium salsugineum</name>
    <dbReference type="NCBI Taxonomy" id="72664"/>
    <lineage>
        <taxon>Eukaryota</taxon>
        <taxon>Viridiplantae</taxon>
        <taxon>Streptophyta</taxon>
        <taxon>Embryophyta</taxon>
        <taxon>Tracheophyta</taxon>
        <taxon>Spermatophyta</taxon>
        <taxon>Magnoliopsida</taxon>
        <taxon>eudicotyledons</taxon>
        <taxon>Gunneridae</taxon>
        <taxon>Pentapetalae</taxon>
        <taxon>rosids</taxon>
        <taxon>malvids</taxon>
        <taxon>Brassicales</taxon>
        <taxon>Brassicaceae</taxon>
        <taxon>Eutremeae</taxon>
        <taxon>Eutrema</taxon>
    </lineage>
</organism>
<protein>
    <submittedName>
        <fullName evidence="2">Uncharacterized protein</fullName>
    </submittedName>
</protein>
<proteinExistence type="predicted"/>
<feature type="compositionally biased region" description="Low complexity" evidence="1">
    <location>
        <begin position="48"/>
        <end position="58"/>
    </location>
</feature>
<evidence type="ECO:0000256" key="1">
    <source>
        <dbReference type="SAM" id="MobiDB-lite"/>
    </source>
</evidence>